<evidence type="ECO:0000256" key="1">
    <source>
        <dbReference type="SAM" id="MobiDB-lite"/>
    </source>
</evidence>
<feature type="compositionally biased region" description="Low complexity" evidence="1">
    <location>
        <begin position="46"/>
        <end position="56"/>
    </location>
</feature>
<sequence>MFLCCCPPSRRFSLADDPEESAGPGRAGALPVGVDATVASPPPPRTSGWSAGSSSRGSRRRRTGPTGRPPGPSREDRASRFPRAPVRGGGEDGAVPPPELLGVKSTGEDAGRGPPSRPPVLRVHGH</sequence>
<feature type="region of interest" description="Disordered" evidence="1">
    <location>
        <begin position="10"/>
        <end position="126"/>
    </location>
</feature>
<evidence type="ECO:0000313" key="2">
    <source>
        <dbReference type="EMBL" id="EJK64526.1"/>
    </source>
</evidence>
<evidence type="ECO:0000313" key="3">
    <source>
        <dbReference type="Proteomes" id="UP000266841"/>
    </source>
</evidence>
<keyword evidence="3" id="KW-1185">Reference proteome</keyword>
<gene>
    <name evidence="2" type="ORF">THAOC_14732</name>
</gene>
<proteinExistence type="predicted"/>
<comment type="caution">
    <text evidence="2">The sequence shown here is derived from an EMBL/GenBank/DDBJ whole genome shotgun (WGS) entry which is preliminary data.</text>
</comment>
<protein>
    <submittedName>
        <fullName evidence="2">Uncharacterized protein</fullName>
    </submittedName>
</protein>
<feature type="non-terminal residue" evidence="2">
    <location>
        <position position="126"/>
    </location>
</feature>
<dbReference type="Proteomes" id="UP000266841">
    <property type="component" value="Unassembled WGS sequence"/>
</dbReference>
<name>K0SU42_THAOC</name>
<dbReference type="AlphaFoldDB" id="K0SU42"/>
<accession>K0SU42</accession>
<dbReference type="EMBL" id="AGNL01017161">
    <property type="protein sequence ID" value="EJK64526.1"/>
    <property type="molecule type" value="Genomic_DNA"/>
</dbReference>
<organism evidence="2 3">
    <name type="scientific">Thalassiosira oceanica</name>
    <name type="common">Marine diatom</name>
    <dbReference type="NCBI Taxonomy" id="159749"/>
    <lineage>
        <taxon>Eukaryota</taxon>
        <taxon>Sar</taxon>
        <taxon>Stramenopiles</taxon>
        <taxon>Ochrophyta</taxon>
        <taxon>Bacillariophyta</taxon>
        <taxon>Coscinodiscophyceae</taxon>
        <taxon>Thalassiosirophycidae</taxon>
        <taxon>Thalassiosirales</taxon>
        <taxon>Thalassiosiraceae</taxon>
        <taxon>Thalassiosira</taxon>
    </lineage>
</organism>
<reference evidence="2 3" key="1">
    <citation type="journal article" date="2012" name="Genome Biol.">
        <title>Genome and low-iron response of an oceanic diatom adapted to chronic iron limitation.</title>
        <authorList>
            <person name="Lommer M."/>
            <person name="Specht M."/>
            <person name="Roy A.S."/>
            <person name="Kraemer L."/>
            <person name="Andreson R."/>
            <person name="Gutowska M.A."/>
            <person name="Wolf J."/>
            <person name="Bergner S.V."/>
            <person name="Schilhabel M.B."/>
            <person name="Klostermeier U.C."/>
            <person name="Beiko R.G."/>
            <person name="Rosenstiel P."/>
            <person name="Hippler M."/>
            <person name="Laroche J."/>
        </authorList>
    </citation>
    <scope>NUCLEOTIDE SEQUENCE [LARGE SCALE GENOMIC DNA]</scope>
    <source>
        <strain evidence="2 3">CCMP1005</strain>
    </source>
</reference>